<dbReference type="PANTHER" id="PTHR21321:SF1">
    <property type="entry name" value="EXOSOME COMPLEX COMPONENT RRP40"/>
    <property type="match status" value="1"/>
</dbReference>
<organism evidence="1 2">
    <name type="scientific">Nesidiocoris tenuis</name>
    <dbReference type="NCBI Taxonomy" id="355587"/>
    <lineage>
        <taxon>Eukaryota</taxon>
        <taxon>Metazoa</taxon>
        <taxon>Ecdysozoa</taxon>
        <taxon>Arthropoda</taxon>
        <taxon>Hexapoda</taxon>
        <taxon>Insecta</taxon>
        <taxon>Pterygota</taxon>
        <taxon>Neoptera</taxon>
        <taxon>Paraneoptera</taxon>
        <taxon>Hemiptera</taxon>
        <taxon>Heteroptera</taxon>
        <taxon>Panheteroptera</taxon>
        <taxon>Cimicomorpha</taxon>
        <taxon>Miridae</taxon>
        <taxon>Dicyphina</taxon>
        <taxon>Nesidiocoris</taxon>
    </lineage>
</organism>
<accession>A0ABN7B2K1</accession>
<name>A0ABN7B2K1_9HEMI</name>
<dbReference type="PANTHER" id="PTHR21321">
    <property type="entry name" value="PNAS-3 RELATED"/>
    <property type="match status" value="1"/>
</dbReference>
<keyword evidence="2" id="KW-1185">Reference proteome</keyword>
<dbReference type="EMBL" id="AP028917">
    <property type="protein sequence ID" value="BES98483.1"/>
    <property type="molecule type" value="Genomic_DNA"/>
</dbReference>
<reference evidence="1 2" key="1">
    <citation type="submission" date="2023-09" db="EMBL/GenBank/DDBJ databases">
        <title>Nesidiocoris tenuis whole genome shotgun sequence.</title>
        <authorList>
            <person name="Shibata T."/>
            <person name="Shimoda M."/>
            <person name="Kobayashi T."/>
            <person name="Uehara T."/>
        </authorList>
    </citation>
    <scope>NUCLEOTIDE SEQUENCE [LARGE SCALE GENOMIC DNA]</scope>
    <source>
        <strain evidence="1 2">Japan</strain>
    </source>
</reference>
<protein>
    <submittedName>
        <fullName evidence="1">Exosome component 3</fullName>
    </submittedName>
</protein>
<dbReference type="InterPro" id="IPR026699">
    <property type="entry name" value="Exosome_RNA_bind1/RRP40/RRP4"/>
</dbReference>
<evidence type="ECO:0000313" key="2">
    <source>
        <dbReference type="Proteomes" id="UP001307889"/>
    </source>
</evidence>
<gene>
    <name evidence="1" type="ORF">NTJ_11298</name>
</gene>
<sequence>MVDEKAVGRVVLAGQRVNDANARLTDQIVIGPGLRKVGGEVRVTKCGVLRQQEVENRPAVYWVDALGKRYTPAVGDFVVSIVAKKLGKLT</sequence>
<dbReference type="SUPFAM" id="SSF110324">
    <property type="entry name" value="Ribosomal L27 protein-like"/>
    <property type="match status" value="1"/>
</dbReference>
<dbReference type="Gene3D" id="2.40.50.100">
    <property type="match status" value="1"/>
</dbReference>
<dbReference type="Proteomes" id="UP001307889">
    <property type="component" value="Chromosome 9"/>
</dbReference>
<evidence type="ECO:0000313" key="1">
    <source>
        <dbReference type="EMBL" id="BES98483.1"/>
    </source>
</evidence>
<proteinExistence type="predicted"/>